<dbReference type="PROSITE" id="PS50929">
    <property type="entry name" value="ABC_TM1F"/>
    <property type="match status" value="1"/>
</dbReference>
<protein>
    <submittedName>
        <fullName evidence="11">ABC transporter ATP-binding protein/permease</fullName>
    </submittedName>
</protein>
<dbReference type="PANTHER" id="PTHR43394">
    <property type="entry name" value="ATP-DEPENDENT PERMEASE MDL1, MITOCHONDRIAL"/>
    <property type="match status" value="1"/>
</dbReference>
<evidence type="ECO:0000256" key="2">
    <source>
        <dbReference type="ARBA" id="ARBA00022448"/>
    </source>
</evidence>
<gene>
    <name evidence="11" type="ORF">LG651_11135</name>
</gene>
<dbReference type="SMART" id="SM00382">
    <property type="entry name" value="AAA"/>
    <property type="match status" value="1"/>
</dbReference>
<dbReference type="EMBL" id="JAJAPX010000004">
    <property type="protein sequence ID" value="MCB4808806.1"/>
    <property type="molecule type" value="Genomic_DNA"/>
</dbReference>
<dbReference type="InterPro" id="IPR017871">
    <property type="entry name" value="ABC_transporter-like_CS"/>
</dbReference>
<name>A0A9X1L7F1_9FLAO</name>
<evidence type="ECO:0000256" key="3">
    <source>
        <dbReference type="ARBA" id="ARBA00022692"/>
    </source>
</evidence>
<dbReference type="PANTHER" id="PTHR43394:SF1">
    <property type="entry name" value="ATP-BINDING CASSETTE SUB-FAMILY B MEMBER 10, MITOCHONDRIAL"/>
    <property type="match status" value="1"/>
</dbReference>
<dbReference type="CDD" id="cd18552">
    <property type="entry name" value="ABC_6TM_MsbA_like"/>
    <property type="match status" value="1"/>
</dbReference>
<feature type="transmembrane region" description="Helical" evidence="8">
    <location>
        <begin position="18"/>
        <end position="39"/>
    </location>
</feature>
<evidence type="ECO:0000256" key="6">
    <source>
        <dbReference type="ARBA" id="ARBA00022989"/>
    </source>
</evidence>
<dbReference type="InterPro" id="IPR011527">
    <property type="entry name" value="ABC1_TM_dom"/>
</dbReference>
<keyword evidence="3 8" id="KW-0812">Transmembrane</keyword>
<dbReference type="Pfam" id="PF00005">
    <property type="entry name" value="ABC_tran"/>
    <property type="match status" value="1"/>
</dbReference>
<evidence type="ECO:0000256" key="5">
    <source>
        <dbReference type="ARBA" id="ARBA00022840"/>
    </source>
</evidence>
<dbReference type="InterPro" id="IPR003593">
    <property type="entry name" value="AAA+_ATPase"/>
</dbReference>
<dbReference type="InterPro" id="IPR027417">
    <property type="entry name" value="P-loop_NTPase"/>
</dbReference>
<evidence type="ECO:0000256" key="1">
    <source>
        <dbReference type="ARBA" id="ARBA00004651"/>
    </source>
</evidence>
<dbReference type="InterPro" id="IPR039421">
    <property type="entry name" value="Type_1_exporter"/>
</dbReference>
<keyword evidence="4" id="KW-0547">Nucleotide-binding</keyword>
<dbReference type="PROSITE" id="PS00211">
    <property type="entry name" value="ABC_TRANSPORTER_1"/>
    <property type="match status" value="1"/>
</dbReference>
<keyword evidence="6 8" id="KW-1133">Transmembrane helix</keyword>
<proteinExistence type="predicted"/>
<dbReference type="PROSITE" id="PS50893">
    <property type="entry name" value="ABC_TRANSPORTER_2"/>
    <property type="match status" value="1"/>
</dbReference>
<keyword evidence="12" id="KW-1185">Reference proteome</keyword>
<feature type="transmembrane region" description="Helical" evidence="8">
    <location>
        <begin position="187"/>
        <end position="216"/>
    </location>
</feature>
<dbReference type="GO" id="GO:0015421">
    <property type="term" value="F:ABC-type oligopeptide transporter activity"/>
    <property type="evidence" value="ECO:0007669"/>
    <property type="project" value="TreeGrafter"/>
</dbReference>
<dbReference type="GO" id="GO:0005524">
    <property type="term" value="F:ATP binding"/>
    <property type="evidence" value="ECO:0007669"/>
    <property type="project" value="UniProtKB-KW"/>
</dbReference>
<dbReference type="InterPro" id="IPR036640">
    <property type="entry name" value="ABC1_TM_sf"/>
</dbReference>
<dbReference type="RefSeq" id="WP_226696202.1">
    <property type="nucleotide sequence ID" value="NZ_JAJAPX010000004.1"/>
</dbReference>
<evidence type="ECO:0000313" key="11">
    <source>
        <dbReference type="EMBL" id="MCB4808806.1"/>
    </source>
</evidence>
<feature type="transmembrane region" description="Helical" evidence="8">
    <location>
        <begin position="97"/>
        <end position="119"/>
    </location>
</feature>
<evidence type="ECO:0000256" key="4">
    <source>
        <dbReference type="ARBA" id="ARBA00022741"/>
    </source>
</evidence>
<dbReference type="AlphaFoldDB" id="A0A9X1L7F1"/>
<dbReference type="GO" id="GO:0016887">
    <property type="term" value="F:ATP hydrolysis activity"/>
    <property type="evidence" value="ECO:0007669"/>
    <property type="project" value="InterPro"/>
</dbReference>
<evidence type="ECO:0000259" key="10">
    <source>
        <dbReference type="PROSITE" id="PS50929"/>
    </source>
</evidence>
<evidence type="ECO:0000313" key="12">
    <source>
        <dbReference type="Proteomes" id="UP001139286"/>
    </source>
</evidence>
<accession>A0A9X1L7F1</accession>
<evidence type="ECO:0000256" key="8">
    <source>
        <dbReference type="SAM" id="Phobius"/>
    </source>
</evidence>
<evidence type="ECO:0000259" key="9">
    <source>
        <dbReference type="PROSITE" id="PS50893"/>
    </source>
</evidence>
<dbReference type="SUPFAM" id="SSF90123">
    <property type="entry name" value="ABC transporter transmembrane region"/>
    <property type="match status" value="1"/>
</dbReference>
<dbReference type="InterPro" id="IPR003439">
    <property type="entry name" value="ABC_transporter-like_ATP-bd"/>
</dbReference>
<feature type="domain" description="ABC transmembrane type-1" evidence="10">
    <location>
        <begin position="22"/>
        <end position="348"/>
    </location>
</feature>
<dbReference type="Pfam" id="PF00664">
    <property type="entry name" value="ABC_membrane"/>
    <property type="match status" value="1"/>
</dbReference>
<dbReference type="Proteomes" id="UP001139286">
    <property type="component" value="Unassembled WGS sequence"/>
</dbReference>
<keyword evidence="7 8" id="KW-0472">Membrane</keyword>
<evidence type="ECO:0000256" key="7">
    <source>
        <dbReference type="ARBA" id="ARBA00023136"/>
    </source>
</evidence>
<comment type="subcellular location">
    <subcellularLocation>
        <location evidence="1">Cell membrane</location>
        <topology evidence="1">Multi-pass membrane protein</topology>
    </subcellularLocation>
</comment>
<feature type="domain" description="ABC transporter" evidence="9">
    <location>
        <begin position="382"/>
        <end position="615"/>
    </location>
</feature>
<reference evidence="11" key="1">
    <citation type="submission" date="2021-10" db="EMBL/GenBank/DDBJ databases">
        <title>Tamlana sargassums sp. nov., and Tamlana laminarinivorans sp. nov., two new bacteria isolated from the brown alga.</title>
        <authorList>
            <person name="Li J."/>
        </authorList>
    </citation>
    <scope>NUCLEOTIDE SEQUENCE</scope>
    <source>
        <strain evidence="11">62-3</strain>
    </source>
</reference>
<sequence>MNEFFKILRYAKPYKKYAIGHIISNVFFALFGTLSFVALKPMLDVIFEKNIDPCTGKTIITNPTAPIYKGIWEIGDYFEGFLAYRMHVFTGGDKSKALIFVILLLVLAFLLKNISGYLANYFMVFLRNGVIRDIRNTVYNKILELPLSYFSEKRKGDIMSRVTGDVNDLQYSMLPVLELIVREPLTILFSLIAMIIISTKLTVFVFIFIPIVGFVISKIGKSLKRKSDRVQREQGLFLSTLEETLGGLRIIKGFNVEKLFNEKFKASTQRFYNFSNKLLIRQSLASPSSEFLGICMIAVILWFGGNLILNDASESFLTGSKFLVYIGLAYNILTPAKAFSRGLVNVKKGGSAAERIQEILTAKNPLQDIPNAVEKSGFNSKIEFKNISFKYDKEYVLKDFSLTIPKGKTVALVGQSGSGKSTLANLITRFYDVNKGSILIDGQDIKTLTISSLRKQLGIVTQDAILFNDSIKSNLQLGKEYATDEEVIDALKIANAWEFVKELPEGIETNIGDSGNKLSGGQKQRLSIARAVLKSPPIMVLDEATSALDTESERLVQVALENMMKNRTSIVIAHRLSTIQNADNIVVLNKGEIVEQGKHDELISKNGTYKKLVDMQSFE</sequence>
<comment type="caution">
    <text evidence="11">The sequence shown here is derived from an EMBL/GenBank/DDBJ whole genome shotgun (WGS) entry which is preliminary data.</text>
</comment>
<keyword evidence="2" id="KW-0813">Transport</keyword>
<keyword evidence="5 11" id="KW-0067">ATP-binding</keyword>
<dbReference type="Gene3D" id="3.40.50.300">
    <property type="entry name" value="P-loop containing nucleotide triphosphate hydrolases"/>
    <property type="match status" value="1"/>
</dbReference>
<dbReference type="Gene3D" id="1.20.1560.10">
    <property type="entry name" value="ABC transporter type 1, transmembrane domain"/>
    <property type="match status" value="1"/>
</dbReference>
<organism evidence="11 12">
    <name type="scientific">Neotamlana sargassicola</name>
    <dbReference type="NCBI Taxonomy" id="2883125"/>
    <lineage>
        <taxon>Bacteria</taxon>
        <taxon>Pseudomonadati</taxon>
        <taxon>Bacteroidota</taxon>
        <taxon>Flavobacteriia</taxon>
        <taxon>Flavobacteriales</taxon>
        <taxon>Flavobacteriaceae</taxon>
        <taxon>Neotamlana</taxon>
    </lineage>
</organism>
<dbReference type="FunFam" id="3.40.50.300:FF:000287">
    <property type="entry name" value="Multidrug ABC transporter ATP-binding protein"/>
    <property type="match status" value="1"/>
</dbReference>
<dbReference type="GO" id="GO:0005886">
    <property type="term" value="C:plasma membrane"/>
    <property type="evidence" value="ECO:0007669"/>
    <property type="project" value="UniProtKB-SubCell"/>
</dbReference>
<dbReference type="SUPFAM" id="SSF52540">
    <property type="entry name" value="P-loop containing nucleoside triphosphate hydrolases"/>
    <property type="match status" value="1"/>
</dbReference>